<dbReference type="InterPro" id="IPR011429">
    <property type="entry name" value="Cyt_c_Planctomycete-type"/>
</dbReference>
<evidence type="ECO:0000256" key="1">
    <source>
        <dbReference type="SAM" id="SignalP"/>
    </source>
</evidence>
<evidence type="ECO:0000259" key="2">
    <source>
        <dbReference type="Pfam" id="PF07583"/>
    </source>
</evidence>
<feature type="domain" description="DUF1553" evidence="3">
    <location>
        <begin position="731"/>
        <end position="985"/>
    </location>
</feature>
<dbReference type="KEGG" id="pbor:BSF38_05417"/>
<dbReference type="PANTHER" id="PTHR35889:SF3">
    <property type="entry name" value="F-BOX DOMAIN-CONTAINING PROTEIN"/>
    <property type="match status" value="1"/>
</dbReference>
<dbReference type="AlphaFoldDB" id="A0A1U7CY69"/>
<dbReference type="GO" id="GO:0009055">
    <property type="term" value="F:electron transfer activity"/>
    <property type="evidence" value="ECO:0007669"/>
    <property type="project" value="InterPro"/>
</dbReference>
<evidence type="ECO:0000259" key="4">
    <source>
        <dbReference type="Pfam" id="PF07635"/>
    </source>
</evidence>
<dbReference type="Proteomes" id="UP000186309">
    <property type="component" value="Chromosome"/>
</dbReference>
<dbReference type="OrthoDB" id="127107at2"/>
<dbReference type="PANTHER" id="PTHR35889">
    <property type="entry name" value="CYCLOINULO-OLIGOSACCHARIDE FRUCTANOTRANSFERASE-RELATED"/>
    <property type="match status" value="1"/>
</dbReference>
<proteinExistence type="predicted"/>
<name>A0A1U7CY69_9BACT</name>
<dbReference type="InterPro" id="IPR036909">
    <property type="entry name" value="Cyt_c-like_dom_sf"/>
</dbReference>
<keyword evidence="1" id="KW-0732">Signal</keyword>
<evidence type="ECO:0000313" key="5">
    <source>
        <dbReference type="EMBL" id="APW63838.1"/>
    </source>
</evidence>
<dbReference type="InterPro" id="IPR011444">
    <property type="entry name" value="DUF1549"/>
</dbReference>
<gene>
    <name evidence="5" type="ORF">BSF38_05417</name>
</gene>
<dbReference type="Pfam" id="PF07635">
    <property type="entry name" value="PSCyt1"/>
    <property type="match status" value="1"/>
</dbReference>
<sequence length="1015" mass="110968">MTARRWAHVVSRVVGLAALTSGLGVSAAPPGDAPASLPHDPAAVEFFEKRVRPILVERCLNCHGPTKQKGELRLDTRAGVLAGGSSGPAVEPGKAESSLLVSAINYGELYHMPPKSKLPAEEIEALTKWVAQGATWGVEAPTDAAEAKAGGSGDGFEGSPEFARRARFWSFQPIRKPALPAVSDARAQWPRNPIDRFLLATMEERELAPAGEADRRTLIRRLTYDLVGLPPTVEEVAAFVADDAPDAYEKLVERLLASPHYGERWGRHWLDLARYAETSGHEFDYDVLNAYQYRDYVVRAFNLDLPYDQFVVEQVAGDLLPKPRRHPTEGFNESILGTGFYFLGEGTHSPVDLREEGVRRIDNQIDVFSKTFLGLTVSCARCHDHKFDPISARDYYALAGFLRSSRHQQAFIDSDVHITPIVDDLKTLKRTIGDLLVQASAKLPNGRRTAIEAARPSPGARVGDATAEGFRATRFDDWKTTGEAFGDLGSAGGDFRLELGDDARRLIPIHAGELHSGRISDRLQGVVRSPTFTIQKRYLHLLAAGTSGRINVVIDGFEKIRDPIYGGLTIAIAAPGEPRWISRDLEMWVGHRAYIEVCDGSAADYTGARTGRVDGRGSLRVAEIAATARPEPPHAPPAPAGSAIDLKALVNELATVDSPLADRLARALDAYRDLEAKIPAPSLAPAIADGDGEDENLMIRGNPKTLGEAVPRRLLSILGGKSQASPSGGSGRLELAQSLVDVRSNPLLPRVMVNRLWKQHFGEGLVKSTDDFGAMGQPPSHPALLDWLASEFVDRGWSLKALHRMMVGSSAYRMQSRSNAKADELDPNNVLLHRMNVRRLEAEAIRDALLAVSGRLDRTFAGPSVAPHLSAFMDGRGRPEASGPLDGDGRRSLYVQVRRNFLTPMFLAFDAPVPFSTMGRRNVSNVPAQALTLLNDPLVVVLAEAWAGRLLAEGDLPVDVRIERLYETAFGRPPTEREVRQCAAFVAERQASDALRTWTDLCHVLFNVKEFIYVD</sequence>
<accession>A0A1U7CY69</accession>
<keyword evidence="6" id="KW-1185">Reference proteome</keyword>
<dbReference type="InterPro" id="IPR022655">
    <property type="entry name" value="DUF1553"/>
</dbReference>
<feature type="chain" id="PRO_5013137953" description="Cytochrome c domain-containing protein" evidence="1">
    <location>
        <begin position="28"/>
        <end position="1015"/>
    </location>
</feature>
<evidence type="ECO:0000259" key="3">
    <source>
        <dbReference type="Pfam" id="PF07587"/>
    </source>
</evidence>
<evidence type="ECO:0000313" key="6">
    <source>
        <dbReference type="Proteomes" id="UP000186309"/>
    </source>
</evidence>
<feature type="domain" description="DUF1549" evidence="2">
    <location>
        <begin position="193"/>
        <end position="406"/>
    </location>
</feature>
<dbReference type="SUPFAM" id="SSF46626">
    <property type="entry name" value="Cytochrome c"/>
    <property type="match status" value="1"/>
</dbReference>
<protein>
    <recommendedName>
        <fullName evidence="7">Cytochrome c domain-containing protein</fullName>
    </recommendedName>
</protein>
<reference evidence="6" key="1">
    <citation type="submission" date="2016-12" db="EMBL/GenBank/DDBJ databases">
        <title>Comparative genomics of four Isosphaeraceae planctomycetes: a common pool of plasmids and glycoside hydrolase genes.</title>
        <authorList>
            <person name="Ivanova A."/>
        </authorList>
    </citation>
    <scope>NUCLEOTIDE SEQUENCE [LARGE SCALE GENOMIC DNA]</scope>
    <source>
        <strain evidence="6">PX4</strain>
    </source>
</reference>
<feature type="domain" description="Cytochrome C Planctomycete-type" evidence="4">
    <location>
        <begin position="59"/>
        <end position="115"/>
    </location>
</feature>
<feature type="signal peptide" evidence="1">
    <location>
        <begin position="1"/>
        <end position="27"/>
    </location>
</feature>
<dbReference type="Pfam" id="PF07583">
    <property type="entry name" value="PSCyt2"/>
    <property type="match status" value="1"/>
</dbReference>
<dbReference type="Pfam" id="PF07587">
    <property type="entry name" value="PSD1"/>
    <property type="match status" value="1"/>
</dbReference>
<dbReference type="STRING" id="1387353.BSF38_05417"/>
<dbReference type="GO" id="GO:0020037">
    <property type="term" value="F:heme binding"/>
    <property type="evidence" value="ECO:0007669"/>
    <property type="project" value="InterPro"/>
</dbReference>
<evidence type="ECO:0008006" key="7">
    <source>
        <dbReference type="Google" id="ProtNLM"/>
    </source>
</evidence>
<organism evidence="5 6">
    <name type="scientific">Paludisphaera borealis</name>
    <dbReference type="NCBI Taxonomy" id="1387353"/>
    <lineage>
        <taxon>Bacteria</taxon>
        <taxon>Pseudomonadati</taxon>
        <taxon>Planctomycetota</taxon>
        <taxon>Planctomycetia</taxon>
        <taxon>Isosphaerales</taxon>
        <taxon>Isosphaeraceae</taxon>
        <taxon>Paludisphaera</taxon>
    </lineage>
</organism>
<dbReference type="EMBL" id="CP019082">
    <property type="protein sequence ID" value="APW63838.1"/>
    <property type="molecule type" value="Genomic_DNA"/>
</dbReference>